<name>A0ABU5LA83_9RICK</name>
<keyword evidence="1" id="KW-0472">Membrane</keyword>
<sequence>MVKSFFKLFLSKNLFISLLLFLVPAISYATGKAVAIPFLDDLGVTVKEIMNGSGKYIVHAAIIGGGVYATVKASSPAPIIFAIVSSAIFQLFITLILQ</sequence>
<dbReference type="Proteomes" id="UP001293791">
    <property type="component" value="Unassembled WGS sequence"/>
</dbReference>
<evidence type="ECO:0000256" key="1">
    <source>
        <dbReference type="SAM" id="Phobius"/>
    </source>
</evidence>
<dbReference type="RefSeq" id="WP_322498200.1">
    <property type="nucleotide sequence ID" value="NZ_JARGYT010000104.1"/>
</dbReference>
<organism evidence="2 3">
    <name type="scientific">Candidatus Cyrtobacter comes</name>
    <dbReference type="NCBI Taxonomy" id="675776"/>
    <lineage>
        <taxon>Bacteria</taxon>
        <taxon>Pseudomonadati</taxon>
        <taxon>Pseudomonadota</taxon>
        <taxon>Alphaproteobacteria</taxon>
        <taxon>Rickettsiales</taxon>
        <taxon>Candidatus Midichloriaceae</taxon>
        <taxon>Candidatus Cyrtobacter</taxon>
    </lineage>
</organism>
<dbReference type="EMBL" id="JARGYT010000104">
    <property type="protein sequence ID" value="MDZ5762759.1"/>
    <property type="molecule type" value="Genomic_DNA"/>
</dbReference>
<evidence type="ECO:0000313" key="2">
    <source>
        <dbReference type="EMBL" id="MDZ5762759.1"/>
    </source>
</evidence>
<feature type="transmembrane region" description="Helical" evidence="1">
    <location>
        <begin position="78"/>
        <end position="97"/>
    </location>
</feature>
<accession>A0ABU5LA83</accession>
<comment type="caution">
    <text evidence="2">The sequence shown here is derived from an EMBL/GenBank/DDBJ whole genome shotgun (WGS) entry which is preliminary data.</text>
</comment>
<keyword evidence="1" id="KW-0812">Transmembrane</keyword>
<keyword evidence="1" id="KW-1133">Transmembrane helix</keyword>
<protein>
    <submittedName>
        <fullName evidence="2">Uncharacterized protein</fullName>
    </submittedName>
</protein>
<evidence type="ECO:0000313" key="3">
    <source>
        <dbReference type="Proteomes" id="UP001293791"/>
    </source>
</evidence>
<reference evidence="2 3" key="1">
    <citation type="submission" date="2023-02" db="EMBL/GenBank/DDBJ databases">
        <title>Host association and intracellularity evolved multiple times independently in the Rickettsiales.</title>
        <authorList>
            <person name="Castelli M."/>
            <person name="Nardi T."/>
            <person name="Gammuto L."/>
            <person name="Bellinzona G."/>
            <person name="Sabaneyeva E."/>
            <person name="Potekhin A."/>
            <person name="Serra V."/>
            <person name="Petroni G."/>
            <person name="Sassera D."/>
        </authorList>
    </citation>
    <scope>NUCLEOTIDE SEQUENCE [LARGE SCALE GENOMIC DNA]</scope>
    <source>
        <strain evidence="2 3">BOD18</strain>
    </source>
</reference>
<gene>
    <name evidence="2" type="ORF">Cyrtocomes_01153</name>
</gene>
<proteinExistence type="predicted"/>
<keyword evidence="3" id="KW-1185">Reference proteome</keyword>